<keyword evidence="2" id="KW-0560">Oxidoreductase</keyword>
<keyword evidence="2" id="KW-0223">Dioxygenase</keyword>
<dbReference type="AlphaFoldDB" id="A0A6I6IQR1"/>
<comment type="cofactor">
    <cofactor evidence="1">
        <name>Fe(2+)</name>
        <dbReference type="ChEBI" id="CHEBI:29033"/>
    </cofactor>
</comment>
<dbReference type="Pfam" id="PF05721">
    <property type="entry name" value="PhyH"/>
    <property type="match status" value="1"/>
</dbReference>
<gene>
    <name evidence="2" type="ORF">EI983_07880</name>
</gene>
<dbReference type="EMBL" id="CP034348">
    <property type="protein sequence ID" value="QGX98203.1"/>
    <property type="molecule type" value="Genomic_DNA"/>
</dbReference>
<dbReference type="GO" id="GO:0005506">
    <property type="term" value="F:iron ion binding"/>
    <property type="evidence" value="ECO:0007669"/>
    <property type="project" value="UniProtKB-ARBA"/>
</dbReference>
<dbReference type="Proteomes" id="UP000428330">
    <property type="component" value="Chromosome"/>
</dbReference>
<proteinExistence type="predicted"/>
<dbReference type="OrthoDB" id="9791262at2"/>
<organism evidence="2 3">
    <name type="scientific">Roseovarius faecimaris</name>
    <dbReference type="NCBI Taxonomy" id="2494550"/>
    <lineage>
        <taxon>Bacteria</taxon>
        <taxon>Pseudomonadati</taxon>
        <taxon>Pseudomonadota</taxon>
        <taxon>Alphaproteobacteria</taxon>
        <taxon>Rhodobacterales</taxon>
        <taxon>Roseobacteraceae</taxon>
        <taxon>Roseovarius</taxon>
    </lineage>
</organism>
<evidence type="ECO:0000313" key="3">
    <source>
        <dbReference type="Proteomes" id="UP000428330"/>
    </source>
</evidence>
<dbReference type="Gene3D" id="2.60.120.620">
    <property type="entry name" value="q2cbj1_9rhob like domain"/>
    <property type="match status" value="1"/>
</dbReference>
<dbReference type="SUPFAM" id="SSF51197">
    <property type="entry name" value="Clavaminate synthase-like"/>
    <property type="match status" value="1"/>
</dbReference>
<dbReference type="PANTHER" id="PTHR20883:SF48">
    <property type="entry name" value="ECTOINE DIOXYGENASE"/>
    <property type="match status" value="1"/>
</dbReference>
<dbReference type="InterPro" id="IPR008775">
    <property type="entry name" value="Phytyl_CoA_dOase-like"/>
</dbReference>
<protein>
    <submittedName>
        <fullName evidence="2">Phytanoyl-CoA dioxygenase family protein</fullName>
    </submittedName>
</protein>
<dbReference type="RefSeq" id="WP_157706835.1">
    <property type="nucleotide sequence ID" value="NZ_CP034348.1"/>
</dbReference>
<dbReference type="GO" id="GO:0016706">
    <property type="term" value="F:2-oxoglutarate-dependent dioxygenase activity"/>
    <property type="evidence" value="ECO:0007669"/>
    <property type="project" value="UniProtKB-ARBA"/>
</dbReference>
<evidence type="ECO:0000256" key="1">
    <source>
        <dbReference type="ARBA" id="ARBA00001954"/>
    </source>
</evidence>
<accession>A0A6I6IQR1</accession>
<dbReference type="PANTHER" id="PTHR20883">
    <property type="entry name" value="PHYTANOYL-COA DIOXYGENASE DOMAIN CONTAINING 1"/>
    <property type="match status" value="1"/>
</dbReference>
<name>A0A6I6IQR1_9RHOB</name>
<sequence length="275" mass="31130">MPKILTDAQIDAYHRDGFLAPVDIFTEDEAAELRAELEVAEARWPEAFDGAARNNAHLNIMCLDRIVHEPRLLDAMEDLLGPNLLNYGTVLFIKEPQDPGFVSWHQDARYMGLEPYSGVTAWVALSPATQESGCMMMIPGSHDRLRDHEDTYGETNILTRGQEVQDVDESLAVATELRPGQASFHSATVIHASQPNRSNDRRIGFVIQSYMPPDVRQVIKPTGAQLVRGEDTHGNFYRLGRPTRDMDPEDVRMRDKVNAEWSDILYHGAEKRRNY</sequence>
<evidence type="ECO:0000313" key="2">
    <source>
        <dbReference type="EMBL" id="QGX98203.1"/>
    </source>
</evidence>
<reference evidence="3" key="1">
    <citation type="submission" date="2018-12" db="EMBL/GenBank/DDBJ databases">
        <title>Complete genome sequence of Roseovarius sp. MME-070.</title>
        <authorList>
            <person name="Nam Y.-D."/>
            <person name="Kang J."/>
            <person name="Chung W.-H."/>
            <person name="Park Y.S."/>
        </authorList>
    </citation>
    <scope>NUCLEOTIDE SEQUENCE [LARGE SCALE GENOMIC DNA]</scope>
    <source>
        <strain evidence="3">MME-070</strain>
    </source>
</reference>
<dbReference type="KEGG" id="rom:EI983_07880"/>
<keyword evidence="3" id="KW-1185">Reference proteome</keyword>